<dbReference type="Gene3D" id="3.40.50.80">
    <property type="entry name" value="Nucleotide-binding domain of ferredoxin-NADP reductase (FNR) module"/>
    <property type="match status" value="1"/>
</dbReference>
<comment type="caution">
    <text evidence="10">The sequence shown here is derived from an EMBL/GenBank/DDBJ whole genome shotgun (WGS) entry which is preliminary data.</text>
</comment>
<organism evidence="10 11">
    <name type="scientific">Sarocladium strictum</name>
    <name type="common">Black bundle disease fungus</name>
    <name type="synonym">Acremonium strictum</name>
    <dbReference type="NCBI Taxonomy" id="5046"/>
    <lineage>
        <taxon>Eukaryota</taxon>
        <taxon>Fungi</taxon>
        <taxon>Dikarya</taxon>
        <taxon>Ascomycota</taxon>
        <taxon>Pezizomycotina</taxon>
        <taxon>Sordariomycetes</taxon>
        <taxon>Hypocreomycetidae</taxon>
        <taxon>Hypocreales</taxon>
        <taxon>Sarocladiaceae</taxon>
        <taxon>Sarocladium</taxon>
    </lineage>
</organism>
<comment type="subcellular location">
    <subcellularLocation>
        <location evidence="1">Membrane</location>
        <topology evidence="1">Multi-pass membrane protein</topology>
    </subcellularLocation>
</comment>
<dbReference type="AlphaFoldDB" id="A0AA39LCA1"/>
<evidence type="ECO:0000256" key="3">
    <source>
        <dbReference type="ARBA" id="ARBA00022692"/>
    </source>
</evidence>
<evidence type="ECO:0000256" key="2">
    <source>
        <dbReference type="ARBA" id="ARBA00022448"/>
    </source>
</evidence>
<keyword evidence="8" id="KW-0732">Signal</keyword>
<feature type="chain" id="PRO_5041353564" description="Ferric oxidoreductase domain-containing protein" evidence="8">
    <location>
        <begin position="20"/>
        <end position="733"/>
    </location>
</feature>
<sequence>MIKSRSALWIAALTALANAQSSGRPGHGMIGYGIEMYEPECAHACRGGSPRSAIECGDGQEHAAGHHGGVKVTPECMAASEPWLKTVAYCIHTKCANMDNATLERYWQTELISRHDEPQAKWSYQESLHHAMADGAPTEELEEGGVLNRTVLVNEDEYIGTANGNTGFRNSEIWHVNMNLIILLTGAGIPILCSLLRFVPLPESIVSKFNAYIIEPAVVGSHHNVPVLRNMAIVPTRGQALFLLYLFILNIVASFAGIDMRTPNSWWGSQKEEFLTIYSNRVGMLAFANLPLLILYAGRNSVLLWITNWSQSTFLLLHRWIGFICMLEAVVHSAVYLNIRVAIYKDHAEVVTMEFWYWGIIATLALVLIVPFSVLPLRCVSWTVFHAAHIVLAVVTIVGCWYHIIVCQPLYPGPREAWILIAVSIWAFDWTVRFIRIARNGVMTAHVSKVNEDYLRVDIPHLDAHGHVYLYFPTLNWRLWESHPFSVIGHSSLKIVSNGGTAAVRVPQFSEKGPSQVSEAAASSSTSVSSEESVQLGPRCTSLYIRLQTGTTMPLAAKAGIASGIPVLVESSYGHQSMVSPRGGFPTPSAKYPNLVVIAGGVGITAALPILDSARSLYASQGSKKLFWGVRSGSESLVSSVQGLVRSSGTPVSEALNVGPGRNVTQWDDVHVAISVGERLDIRSILESELSPVTGTVVFVCGPAGLADDVRSVVTGLGRHGALVQYVEEAFAW</sequence>
<reference evidence="10" key="1">
    <citation type="submission" date="2022-10" db="EMBL/GenBank/DDBJ databases">
        <title>Determination and structural analysis of whole genome sequence of Sarocladium strictum F4-1.</title>
        <authorList>
            <person name="Hu L."/>
            <person name="Jiang Y."/>
        </authorList>
    </citation>
    <scope>NUCLEOTIDE SEQUENCE</scope>
    <source>
        <strain evidence="10">F4-1</strain>
    </source>
</reference>
<keyword evidence="4 7" id="KW-1133">Transmembrane helix</keyword>
<evidence type="ECO:0000313" key="11">
    <source>
        <dbReference type="Proteomes" id="UP001175261"/>
    </source>
</evidence>
<dbReference type="GO" id="GO:0006879">
    <property type="term" value="P:intracellular iron ion homeostasis"/>
    <property type="evidence" value="ECO:0007669"/>
    <property type="project" value="TreeGrafter"/>
</dbReference>
<dbReference type="Proteomes" id="UP001175261">
    <property type="component" value="Unassembled WGS sequence"/>
</dbReference>
<dbReference type="GO" id="GO:0005886">
    <property type="term" value="C:plasma membrane"/>
    <property type="evidence" value="ECO:0007669"/>
    <property type="project" value="TreeGrafter"/>
</dbReference>
<feature type="domain" description="Ferric oxidoreductase" evidence="9">
    <location>
        <begin position="283"/>
        <end position="400"/>
    </location>
</feature>
<gene>
    <name evidence="10" type="ORF">NLU13_1349</name>
</gene>
<feature type="transmembrane region" description="Helical" evidence="7">
    <location>
        <begin position="178"/>
        <end position="199"/>
    </location>
</feature>
<keyword evidence="11" id="KW-1185">Reference proteome</keyword>
<dbReference type="SUPFAM" id="SSF52343">
    <property type="entry name" value="Ferredoxin reductase-like, C-terminal NADP-linked domain"/>
    <property type="match status" value="1"/>
</dbReference>
<feature type="transmembrane region" description="Helical" evidence="7">
    <location>
        <begin position="384"/>
        <end position="405"/>
    </location>
</feature>
<feature type="transmembrane region" description="Helical" evidence="7">
    <location>
        <begin position="240"/>
        <end position="258"/>
    </location>
</feature>
<dbReference type="PANTHER" id="PTHR32361">
    <property type="entry name" value="FERRIC/CUPRIC REDUCTASE TRANSMEMBRANE COMPONENT"/>
    <property type="match status" value="1"/>
</dbReference>
<evidence type="ECO:0000256" key="5">
    <source>
        <dbReference type="ARBA" id="ARBA00023065"/>
    </source>
</evidence>
<evidence type="ECO:0000256" key="1">
    <source>
        <dbReference type="ARBA" id="ARBA00004141"/>
    </source>
</evidence>
<keyword evidence="5" id="KW-0406">Ion transport</keyword>
<dbReference type="GO" id="GO:0015677">
    <property type="term" value="P:copper ion import"/>
    <property type="evidence" value="ECO:0007669"/>
    <property type="project" value="TreeGrafter"/>
</dbReference>
<dbReference type="SFLD" id="SFLDG01168">
    <property type="entry name" value="Ferric_reductase_subgroup_(FRE"/>
    <property type="match status" value="1"/>
</dbReference>
<protein>
    <recommendedName>
        <fullName evidence="9">Ferric oxidoreductase domain-containing protein</fullName>
    </recommendedName>
</protein>
<dbReference type="SFLD" id="SFLDS00052">
    <property type="entry name" value="Ferric_Reductase_Domain"/>
    <property type="match status" value="1"/>
</dbReference>
<evidence type="ECO:0000313" key="10">
    <source>
        <dbReference type="EMBL" id="KAK0391850.1"/>
    </source>
</evidence>
<evidence type="ECO:0000256" key="4">
    <source>
        <dbReference type="ARBA" id="ARBA00022989"/>
    </source>
</evidence>
<evidence type="ECO:0000259" key="9">
    <source>
        <dbReference type="Pfam" id="PF01794"/>
    </source>
</evidence>
<dbReference type="EMBL" id="JAPDFR010000001">
    <property type="protein sequence ID" value="KAK0391850.1"/>
    <property type="molecule type" value="Genomic_DNA"/>
</dbReference>
<evidence type="ECO:0000256" key="6">
    <source>
        <dbReference type="ARBA" id="ARBA00023136"/>
    </source>
</evidence>
<dbReference type="GO" id="GO:0006826">
    <property type="term" value="P:iron ion transport"/>
    <property type="evidence" value="ECO:0007669"/>
    <property type="project" value="TreeGrafter"/>
</dbReference>
<feature type="transmembrane region" description="Helical" evidence="7">
    <location>
        <begin position="417"/>
        <end position="435"/>
    </location>
</feature>
<dbReference type="InterPro" id="IPR039261">
    <property type="entry name" value="FNR_nucleotide-bd"/>
</dbReference>
<keyword evidence="2" id="KW-0813">Transport</keyword>
<dbReference type="PANTHER" id="PTHR32361:SF9">
    <property type="entry name" value="FERRIC REDUCTASE TRANSMEMBRANE COMPONENT 3-RELATED"/>
    <property type="match status" value="1"/>
</dbReference>
<keyword evidence="6 7" id="KW-0472">Membrane</keyword>
<dbReference type="Pfam" id="PF01794">
    <property type="entry name" value="Ferric_reduct"/>
    <property type="match status" value="1"/>
</dbReference>
<proteinExistence type="predicted"/>
<feature type="transmembrane region" description="Helical" evidence="7">
    <location>
        <begin position="320"/>
        <end position="343"/>
    </location>
</feature>
<dbReference type="CDD" id="cd06186">
    <property type="entry name" value="NOX_Duox_like_FAD_NADP"/>
    <property type="match status" value="1"/>
</dbReference>
<keyword evidence="3 7" id="KW-0812">Transmembrane</keyword>
<dbReference type="GO" id="GO:0000293">
    <property type="term" value="F:ferric-chelate reductase activity"/>
    <property type="evidence" value="ECO:0007669"/>
    <property type="project" value="TreeGrafter"/>
</dbReference>
<dbReference type="InterPro" id="IPR051410">
    <property type="entry name" value="Ferric/Cupric_Reductase"/>
</dbReference>
<dbReference type="InterPro" id="IPR013130">
    <property type="entry name" value="Fe3_Rdtase_TM_dom"/>
</dbReference>
<evidence type="ECO:0000256" key="8">
    <source>
        <dbReference type="SAM" id="SignalP"/>
    </source>
</evidence>
<feature type="signal peptide" evidence="8">
    <location>
        <begin position="1"/>
        <end position="19"/>
    </location>
</feature>
<accession>A0AA39LCA1</accession>
<feature type="transmembrane region" description="Helical" evidence="7">
    <location>
        <begin position="355"/>
        <end position="377"/>
    </location>
</feature>
<name>A0AA39LCA1_SARSR</name>
<feature type="transmembrane region" description="Helical" evidence="7">
    <location>
        <begin position="278"/>
        <end position="299"/>
    </location>
</feature>
<evidence type="ECO:0000256" key="7">
    <source>
        <dbReference type="SAM" id="Phobius"/>
    </source>
</evidence>